<dbReference type="Proteomes" id="UP000253208">
    <property type="component" value="Unassembled WGS sequence"/>
</dbReference>
<dbReference type="InterPro" id="IPR023213">
    <property type="entry name" value="CAT-like_dom_sf"/>
</dbReference>
<evidence type="ECO:0000256" key="1">
    <source>
        <dbReference type="ARBA" id="ARBA00000026"/>
    </source>
</evidence>
<evidence type="ECO:0000256" key="7">
    <source>
        <dbReference type="ARBA" id="ARBA00022679"/>
    </source>
</evidence>
<dbReference type="RefSeq" id="WP_114001516.1">
    <property type="nucleotide sequence ID" value="NZ_PSQG01000002.1"/>
</dbReference>
<comment type="catalytic activity">
    <reaction evidence="2">
        <text>2 a mycocerosyl-[mycocerosic acid synthase] + a phenolphthiocerol = a dimycocerosyl phenolphthiocerol + 2 holo-[mycocerosic acid synthase].</text>
        <dbReference type="EC" id="2.3.1.282"/>
    </reaction>
</comment>
<dbReference type="InterPro" id="IPR052058">
    <property type="entry name" value="Alcohol_O-acetyltransferase"/>
</dbReference>
<dbReference type="Gene3D" id="3.30.559.30">
    <property type="entry name" value="Nonribosomal peptide synthetase, condensation domain"/>
    <property type="match status" value="1"/>
</dbReference>
<protein>
    <recommendedName>
        <fullName evidence="6">Phthiocerol/phthiodiolone dimycocerosyl transferase</fullName>
        <ecNumber evidence="5">2.3.1.282</ecNumber>
    </recommendedName>
    <alternativeName>
        <fullName evidence="11">Acyltransferase PapA5</fullName>
    </alternativeName>
    <alternativeName>
        <fullName evidence="9">Phthiocerol/phthiodiolone O-acyltransferase</fullName>
    </alternativeName>
    <alternativeName>
        <fullName evidence="10">Polyketide synthase-associated protein A5</fullName>
    </alternativeName>
</protein>
<comment type="catalytic activity">
    <reaction evidence="1">
        <text>2 a mycocerosyl-[mycocerosic acid synthase] + a phthiocerol = a dimycocerosyl phthiocerol + 2 holo-[mycocerosic acid synthase].</text>
        <dbReference type="EC" id="2.3.1.282"/>
    </reaction>
</comment>
<dbReference type="EMBL" id="PSQG01000002">
    <property type="protein sequence ID" value="RCH46087.1"/>
    <property type="molecule type" value="Genomic_DNA"/>
</dbReference>
<evidence type="ECO:0000256" key="8">
    <source>
        <dbReference type="ARBA" id="ARBA00023315"/>
    </source>
</evidence>
<evidence type="ECO:0000256" key="10">
    <source>
        <dbReference type="ARBA" id="ARBA00032317"/>
    </source>
</evidence>
<feature type="transmembrane region" description="Helical" evidence="12">
    <location>
        <begin position="458"/>
        <end position="477"/>
    </location>
</feature>
<dbReference type="Gene3D" id="3.30.559.10">
    <property type="entry name" value="Chloramphenicol acetyltransferase-like domain"/>
    <property type="match status" value="1"/>
</dbReference>
<sequence length="603" mass="69215">MKNEYAQWRKLDNAALAFPAVTGKNDTRVFRFYCELKEEIKEENLQEALERTLEKYPLFRAVLRKGLFWFYLERRDIPAVVKKEAGAPCSGLYIPDKKTLLFRVSYYKNRINFEVFHALTDGTGAMHFLMELVKNYLQETHPSAELPELFSDENITGRDMEEDSFSQYYSSDAPRKRESKKPAFQLKGEKLRQEDMSITEVCIPVKEIHARAKAAGVSITVFLTAALIWAIHEEVPQNQAKKPIGLMIPVNLRNYFPSRSMANFFGWIEISCYFQPDTDFEDILRSVKEQFAKELSKDVIEAKLNDLVSLEKNPILRLVPLEIKTPFLLAGTTLGGRSITAIYSNVGIIRMPEEYRKYIQRFGLFASTDSLQLCSCSFGDEMVLSFTSKIPNGNIERNFVERLKNEQVSCTIRENDLPGQKEEQKQQMKLFESFTFLCIVLAVVCNLIDYLLDGHIGWAWFVTAGAFCTWLMVSVAYVKRRNLLKNEMWQLVIAAVAGVLWDVFTGWRGWSVDYLLPLASLAVICSMWVITAVQKLEVAEYMIYLLEAGAFGGVIPVILLAAGVVTVLYPSLICICVSFLMLIWLFLFKRKDMVREMQKKFRA</sequence>
<feature type="transmembrane region" description="Helical" evidence="12">
    <location>
        <begin position="541"/>
        <end position="562"/>
    </location>
</feature>
<dbReference type="GO" id="GO:0016746">
    <property type="term" value="F:acyltransferase activity"/>
    <property type="evidence" value="ECO:0007669"/>
    <property type="project" value="UniProtKB-KW"/>
</dbReference>
<evidence type="ECO:0000256" key="4">
    <source>
        <dbReference type="ARBA" id="ARBA00006558"/>
    </source>
</evidence>
<feature type="domain" description="Phthiocerol/phthiodiolone dimycocerosyl transferase C-terminal" evidence="13">
    <location>
        <begin position="206"/>
        <end position="305"/>
    </location>
</feature>
<comment type="caution">
    <text evidence="14">The sequence shown here is derived from an EMBL/GenBank/DDBJ whole genome shotgun (WGS) entry which is preliminary data.</text>
</comment>
<keyword evidence="8" id="KW-0012">Acyltransferase</keyword>
<dbReference type="InterPro" id="IPR046283">
    <property type="entry name" value="DUF6320"/>
</dbReference>
<keyword evidence="12" id="KW-0472">Membrane</keyword>
<dbReference type="Pfam" id="PF19845">
    <property type="entry name" value="DUF6320"/>
    <property type="match status" value="1"/>
</dbReference>
<feature type="transmembrane region" description="Helical" evidence="12">
    <location>
        <begin position="568"/>
        <end position="588"/>
    </location>
</feature>
<comment type="similarity">
    <text evidence="4">Belongs to the acyltransferase PapA5 family.</text>
</comment>
<evidence type="ECO:0000256" key="6">
    <source>
        <dbReference type="ARBA" id="ARBA00013449"/>
    </source>
</evidence>
<evidence type="ECO:0000313" key="15">
    <source>
        <dbReference type="Proteomes" id="UP000253208"/>
    </source>
</evidence>
<feature type="transmembrane region" description="Helical" evidence="12">
    <location>
        <begin position="489"/>
        <end position="508"/>
    </location>
</feature>
<evidence type="ECO:0000256" key="11">
    <source>
        <dbReference type="ARBA" id="ARBA00033407"/>
    </source>
</evidence>
<accession>A0A367G5V0</accession>
<gene>
    <name evidence="14" type="ORF">C4886_01610</name>
</gene>
<dbReference type="InterPro" id="IPR031641">
    <property type="entry name" value="PapA_C"/>
</dbReference>
<reference evidence="14 15" key="1">
    <citation type="submission" date="2018-02" db="EMBL/GenBank/DDBJ databases">
        <title>Complete genome sequencing of Faecalibacterium prausnitzii strains isolated from the human gut.</title>
        <authorList>
            <person name="Fitzgerald B.C."/>
            <person name="Shkoporov A.N."/>
            <person name="Ross P.R."/>
            <person name="Hill C."/>
        </authorList>
    </citation>
    <scope>NUCLEOTIDE SEQUENCE [LARGE SCALE GENOMIC DNA]</scope>
    <source>
        <strain evidence="14 15">APC942/31-1</strain>
    </source>
</reference>
<evidence type="ECO:0000256" key="12">
    <source>
        <dbReference type="SAM" id="Phobius"/>
    </source>
</evidence>
<dbReference type="PANTHER" id="PTHR28037:SF1">
    <property type="entry name" value="ALCOHOL O-ACETYLTRANSFERASE 1-RELATED"/>
    <property type="match status" value="1"/>
</dbReference>
<evidence type="ECO:0000259" key="13">
    <source>
        <dbReference type="Pfam" id="PF16911"/>
    </source>
</evidence>
<name>A0A367G5V0_9FIRM</name>
<dbReference type="PANTHER" id="PTHR28037">
    <property type="entry name" value="ALCOHOL O-ACETYLTRANSFERASE 1-RELATED"/>
    <property type="match status" value="1"/>
</dbReference>
<keyword evidence="12" id="KW-1133">Transmembrane helix</keyword>
<dbReference type="Pfam" id="PF16911">
    <property type="entry name" value="PapA_C"/>
    <property type="match status" value="1"/>
</dbReference>
<evidence type="ECO:0000256" key="5">
    <source>
        <dbReference type="ARBA" id="ARBA00012866"/>
    </source>
</evidence>
<proteinExistence type="inferred from homology"/>
<dbReference type="EC" id="2.3.1.282" evidence="5"/>
<keyword evidence="7 14" id="KW-0808">Transferase</keyword>
<evidence type="ECO:0000256" key="3">
    <source>
        <dbReference type="ARBA" id="ARBA00001907"/>
    </source>
</evidence>
<evidence type="ECO:0000256" key="9">
    <source>
        <dbReference type="ARBA" id="ARBA00030465"/>
    </source>
</evidence>
<organism evidence="14 15">
    <name type="scientific">Blautia obeum</name>
    <dbReference type="NCBI Taxonomy" id="40520"/>
    <lineage>
        <taxon>Bacteria</taxon>
        <taxon>Bacillati</taxon>
        <taxon>Bacillota</taxon>
        <taxon>Clostridia</taxon>
        <taxon>Lachnospirales</taxon>
        <taxon>Lachnospiraceae</taxon>
        <taxon>Blautia</taxon>
    </lineage>
</organism>
<feature type="transmembrane region" description="Helical" evidence="12">
    <location>
        <begin position="514"/>
        <end position="534"/>
    </location>
</feature>
<dbReference type="AlphaFoldDB" id="A0A367G5V0"/>
<feature type="transmembrane region" description="Helical" evidence="12">
    <location>
        <begin position="430"/>
        <end position="452"/>
    </location>
</feature>
<feature type="transmembrane region" description="Helical" evidence="12">
    <location>
        <begin position="214"/>
        <end position="232"/>
    </location>
</feature>
<dbReference type="SUPFAM" id="SSF52777">
    <property type="entry name" value="CoA-dependent acyltransferases"/>
    <property type="match status" value="1"/>
</dbReference>
<evidence type="ECO:0000256" key="2">
    <source>
        <dbReference type="ARBA" id="ARBA00000625"/>
    </source>
</evidence>
<comment type="catalytic activity">
    <reaction evidence="3">
        <text>2 a mycocerosyl-[mycocerosic acid synthase] + a phthiodiolone = a dimycocerosyl phthiodiolone + 2 holo-[mycocerosic acid synthase].</text>
        <dbReference type="EC" id="2.3.1.282"/>
    </reaction>
</comment>
<keyword evidence="12" id="KW-0812">Transmembrane</keyword>
<evidence type="ECO:0000313" key="14">
    <source>
        <dbReference type="EMBL" id="RCH46087.1"/>
    </source>
</evidence>